<dbReference type="AlphaFoldDB" id="A0A1M7YWT5"/>
<evidence type="ECO:0000313" key="1">
    <source>
        <dbReference type="EMBL" id="SHO57035.1"/>
    </source>
</evidence>
<proteinExistence type="predicted"/>
<sequence length="82" mass="9417">MVYKQPKPLFGWKIDEPDKELYLVSILDNKTVLLAYGRYAHGSGSKSISWQEFLAGEMNELVENTMGEQVLTELLLQLKRLT</sequence>
<organism evidence="1 2">
    <name type="scientific">Vibrio quintilis</name>
    <dbReference type="NCBI Taxonomy" id="1117707"/>
    <lineage>
        <taxon>Bacteria</taxon>
        <taxon>Pseudomonadati</taxon>
        <taxon>Pseudomonadota</taxon>
        <taxon>Gammaproteobacteria</taxon>
        <taxon>Vibrionales</taxon>
        <taxon>Vibrionaceae</taxon>
        <taxon>Vibrio</taxon>
    </lineage>
</organism>
<name>A0A1M7YWT5_9VIBR</name>
<accession>A0A1M7YWT5</accession>
<evidence type="ECO:0000313" key="2">
    <source>
        <dbReference type="Proteomes" id="UP000184600"/>
    </source>
</evidence>
<dbReference type="OrthoDB" id="6692583at2"/>
<dbReference type="RefSeq" id="WP_073583581.1">
    <property type="nucleotide sequence ID" value="NZ_AP024898.1"/>
</dbReference>
<dbReference type="Proteomes" id="UP000184600">
    <property type="component" value="Unassembled WGS sequence"/>
</dbReference>
<keyword evidence="2" id="KW-1185">Reference proteome</keyword>
<gene>
    <name evidence="1" type="ORF">VQ7734_02804</name>
</gene>
<dbReference type="EMBL" id="FRFG01000031">
    <property type="protein sequence ID" value="SHO57035.1"/>
    <property type="molecule type" value="Genomic_DNA"/>
</dbReference>
<reference evidence="2" key="1">
    <citation type="submission" date="2016-12" db="EMBL/GenBank/DDBJ databases">
        <authorList>
            <person name="Rodrigo-Torres L."/>
            <person name="Arahal R.D."/>
            <person name="Lucena T."/>
        </authorList>
    </citation>
    <scope>NUCLEOTIDE SEQUENCE [LARGE SCALE GENOMIC DNA]</scope>
</reference>
<protein>
    <submittedName>
        <fullName evidence="1">Uncharacterized protein</fullName>
    </submittedName>
</protein>